<dbReference type="InterPro" id="IPR040758">
    <property type="entry name" value="PrmC_N"/>
</dbReference>
<dbReference type="EMBL" id="CP014674">
    <property type="protein sequence ID" value="AOX17031.1"/>
    <property type="molecule type" value="Genomic_DNA"/>
</dbReference>
<dbReference type="NCBIfam" id="TIGR03534">
    <property type="entry name" value="RF_mod_PrmC"/>
    <property type="match status" value="1"/>
</dbReference>
<feature type="domain" description="Release factor glutamine methyltransferase N-terminal" evidence="7">
    <location>
        <begin position="11"/>
        <end position="78"/>
    </location>
</feature>
<proteinExistence type="inferred from homology"/>
<dbReference type="GO" id="GO:0102559">
    <property type="term" value="F:peptide chain release factor N(5)-glutamine methyltransferase activity"/>
    <property type="evidence" value="ECO:0007669"/>
    <property type="project" value="UniProtKB-EC"/>
</dbReference>
<keyword evidence="3 5" id="KW-0949">S-adenosyl-L-methionine</keyword>
<accession>A0A1D8UTQ5</accession>
<feature type="binding site" evidence="5">
    <location>
        <position position="176"/>
    </location>
    <ligand>
        <name>S-adenosyl-L-methionine</name>
        <dbReference type="ChEBI" id="CHEBI:59789"/>
    </ligand>
</feature>
<feature type="binding site" evidence="5">
    <location>
        <position position="147"/>
    </location>
    <ligand>
        <name>S-adenosyl-L-methionine</name>
        <dbReference type="ChEBI" id="CHEBI:59789"/>
    </ligand>
</feature>
<dbReference type="InterPro" id="IPR050320">
    <property type="entry name" value="N5-glutamine_MTase"/>
</dbReference>
<dbReference type="InterPro" id="IPR007848">
    <property type="entry name" value="Small_mtfrase_dom"/>
</dbReference>
<evidence type="ECO:0000256" key="3">
    <source>
        <dbReference type="ARBA" id="ARBA00022691"/>
    </source>
</evidence>
<dbReference type="NCBIfam" id="TIGR00536">
    <property type="entry name" value="hemK_fam"/>
    <property type="match status" value="1"/>
</dbReference>
<protein>
    <recommendedName>
        <fullName evidence="5">Release factor glutamine methyltransferase</fullName>
        <shortName evidence="5">RF MTase</shortName>
        <ecNumber evidence="5">2.1.1.297</ecNumber>
    </recommendedName>
    <alternativeName>
        <fullName evidence="5">N5-glutamine methyltransferase PrmC</fullName>
    </alternativeName>
    <alternativeName>
        <fullName evidence="5">Protein-(glutamine-N5) MTase PrmC</fullName>
    </alternativeName>
    <alternativeName>
        <fullName evidence="5">Protein-glutamine N-methyltransferase PrmC</fullName>
    </alternativeName>
</protein>
<dbReference type="HAMAP" id="MF_02126">
    <property type="entry name" value="RF_methyltr_PrmC"/>
    <property type="match status" value="1"/>
</dbReference>
<dbReference type="Gene3D" id="3.40.50.150">
    <property type="entry name" value="Vaccinia Virus protein VP39"/>
    <property type="match status" value="1"/>
</dbReference>
<evidence type="ECO:0000259" key="7">
    <source>
        <dbReference type="Pfam" id="PF17827"/>
    </source>
</evidence>
<keyword evidence="9" id="KW-1185">Reference proteome</keyword>
<evidence type="ECO:0000256" key="2">
    <source>
        <dbReference type="ARBA" id="ARBA00022679"/>
    </source>
</evidence>
<dbReference type="InterPro" id="IPR004556">
    <property type="entry name" value="HemK-like"/>
</dbReference>
<evidence type="ECO:0000259" key="6">
    <source>
        <dbReference type="Pfam" id="PF05175"/>
    </source>
</evidence>
<dbReference type="CDD" id="cd02440">
    <property type="entry name" value="AdoMet_MTases"/>
    <property type="match status" value="1"/>
</dbReference>
<dbReference type="STRING" id="153496.A0U89_07600"/>
<evidence type="ECO:0000313" key="9">
    <source>
        <dbReference type="Proteomes" id="UP000179145"/>
    </source>
</evidence>
<keyword evidence="2 5" id="KW-0808">Transferase</keyword>
<gene>
    <name evidence="5" type="primary">prmC</name>
    <name evidence="8" type="ORF">A0U89_07600</name>
</gene>
<dbReference type="Proteomes" id="UP000179145">
    <property type="component" value="Chromosome"/>
</dbReference>
<evidence type="ECO:0000256" key="5">
    <source>
        <dbReference type="HAMAP-Rule" id="MF_02126"/>
    </source>
</evidence>
<dbReference type="EC" id="2.1.1.297" evidence="5"/>
<name>A0A1D8UTQ5_9PROT</name>
<dbReference type="InterPro" id="IPR019874">
    <property type="entry name" value="RF_methyltr_PrmC"/>
</dbReference>
<sequence>MSGKDHFLRMVLQDASRRLAAAGIEEARAEARILMAWALETDAAGLLLIDNISEGMLARFDAALARRLMREPMALILGHAGFWTLDLAVSAETLVPRGDTESLIESLLAACPSRDEALKILDLGTGTGCLLLAALSEYSTAFGVGVDLAPQAAALACGNAERNGLAERSAFVAGNWADSLTETFDVVLSNPPYIERAHIAGLMPEVSQYEPGRALDGGEDGLDAYRVIVARLPSLLSPQGVAILELGQGQGPAVSELAARVGLRTMERRCDLGGIERALVLKREER</sequence>
<dbReference type="InterPro" id="IPR029063">
    <property type="entry name" value="SAM-dependent_MTases_sf"/>
</dbReference>
<dbReference type="PANTHER" id="PTHR18895:SF74">
    <property type="entry name" value="MTRF1L RELEASE FACTOR GLUTAMINE METHYLTRANSFERASE"/>
    <property type="match status" value="1"/>
</dbReference>
<dbReference type="KEGG" id="kba:A0U89_07600"/>
<reference evidence="8 9" key="1">
    <citation type="journal article" date="2016" name="Microb. Cell Fact.">
        <title>Dissection of exopolysaccharide biosynthesis in Kozakia baliensis.</title>
        <authorList>
            <person name="Brandt J.U."/>
            <person name="Jakob F."/>
            <person name="Behr J."/>
            <person name="Geissler A.J."/>
            <person name="Vogel R.F."/>
        </authorList>
    </citation>
    <scope>NUCLEOTIDE SEQUENCE [LARGE SCALE GENOMIC DNA]</scope>
    <source>
        <strain evidence="8 9">DSM 14400</strain>
    </source>
</reference>
<dbReference type="InterPro" id="IPR002052">
    <property type="entry name" value="DNA_methylase_N6_adenine_CS"/>
</dbReference>
<comment type="similarity">
    <text evidence="5">Belongs to the protein N5-glutamine methyltransferase family. PrmC subfamily.</text>
</comment>
<evidence type="ECO:0000256" key="4">
    <source>
        <dbReference type="ARBA" id="ARBA00048391"/>
    </source>
</evidence>
<dbReference type="RefSeq" id="WP_070402722.1">
    <property type="nucleotide sequence ID" value="NZ_BJVW01000003.1"/>
</dbReference>
<comment type="catalytic activity">
    <reaction evidence="4 5">
        <text>L-glutaminyl-[peptide chain release factor] + S-adenosyl-L-methionine = N(5)-methyl-L-glutaminyl-[peptide chain release factor] + S-adenosyl-L-homocysteine + H(+)</text>
        <dbReference type="Rhea" id="RHEA:42896"/>
        <dbReference type="Rhea" id="RHEA-COMP:10271"/>
        <dbReference type="Rhea" id="RHEA-COMP:10272"/>
        <dbReference type="ChEBI" id="CHEBI:15378"/>
        <dbReference type="ChEBI" id="CHEBI:30011"/>
        <dbReference type="ChEBI" id="CHEBI:57856"/>
        <dbReference type="ChEBI" id="CHEBI:59789"/>
        <dbReference type="ChEBI" id="CHEBI:61891"/>
        <dbReference type="EC" id="2.1.1.297"/>
    </reaction>
</comment>
<dbReference type="SUPFAM" id="SSF53335">
    <property type="entry name" value="S-adenosyl-L-methionine-dependent methyltransferases"/>
    <property type="match status" value="1"/>
</dbReference>
<dbReference type="Pfam" id="PF05175">
    <property type="entry name" value="MTS"/>
    <property type="match status" value="1"/>
</dbReference>
<dbReference type="GO" id="GO:0003676">
    <property type="term" value="F:nucleic acid binding"/>
    <property type="evidence" value="ECO:0007669"/>
    <property type="project" value="InterPro"/>
</dbReference>
<feature type="binding site" evidence="5">
    <location>
        <begin position="190"/>
        <end position="193"/>
    </location>
    <ligand>
        <name>substrate</name>
    </ligand>
</feature>
<comment type="function">
    <text evidence="5">Methylates the class 1 translation termination release factors RF1/PrfA and RF2/PrfB on the glutamine residue of the universally conserved GGQ motif.</text>
</comment>
<dbReference type="AlphaFoldDB" id="A0A1D8UTQ5"/>
<organism evidence="8 9">
    <name type="scientific">Kozakia baliensis</name>
    <dbReference type="NCBI Taxonomy" id="153496"/>
    <lineage>
        <taxon>Bacteria</taxon>
        <taxon>Pseudomonadati</taxon>
        <taxon>Pseudomonadota</taxon>
        <taxon>Alphaproteobacteria</taxon>
        <taxon>Acetobacterales</taxon>
        <taxon>Acetobacteraceae</taxon>
        <taxon>Kozakia</taxon>
    </lineage>
</organism>
<dbReference type="Gene3D" id="1.10.8.10">
    <property type="entry name" value="DNA helicase RuvA subunit, C-terminal domain"/>
    <property type="match status" value="1"/>
</dbReference>
<feature type="domain" description="Methyltransferase small" evidence="6">
    <location>
        <begin position="109"/>
        <end position="197"/>
    </location>
</feature>
<dbReference type="PANTHER" id="PTHR18895">
    <property type="entry name" value="HEMK METHYLTRANSFERASE"/>
    <property type="match status" value="1"/>
</dbReference>
<evidence type="ECO:0000256" key="1">
    <source>
        <dbReference type="ARBA" id="ARBA00022603"/>
    </source>
</evidence>
<dbReference type="eggNOG" id="COG2890">
    <property type="taxonomic scope" value="Bacteria"/>
</dbReference>
<dbReference type="Pfam" id="PF17827">
    <property type="entry name" value="PrmC_N"/>
    <property type="match status" value="1"/>
</dbReference>
<dbReference type="PROSITE" id="PS00092">
    <property type="entry name" value="N6_MTASE"/>
    <property type="match status" value="1"/>
</dbReference>
<feature type="binding site" evidence="5">
    <location>
        <position position="190"/>
    </location>
    <ligand>
        <name>S-adenosyl-L-methionine</name>
        <dbReference type="ChEBI" id="CHEBI:59789"/>
    </ligand>
</feature>
<feature type="binding site" evidence="5">
    <location>
        <begin position="124"/>
        <end position="128"/>
    </location>
    <ligand>
        <name>S-adenosyl-L-methionine</name>
        <dbReference type="ChEBI" id="CHEBI:59789"/>
    </ligand>
</feature>
<evidence type="ECO:0000313" key="8">
    <source>
        <dbReference type="EMBL" id="AOX17031.1"/>
    </source>
</evidence>
<dbReference type="GO" id="GO:0032259">
    <property type="term" value="P:methylation"/>
    <property type="evidence" value="ECO:0007669"/>
    <property type="project" value="UniProtKB-KW"/>
</dbReference>
<keyword evidence="1 5" id="KW-0489">Methyltransferase</keyword>